<feature type="signal peptide" evidence="6">
    <location>
        <begin position="1"/>
        <end position="22"/>
    </location>
</feature>
<feature type="chain" id="PRO_5043605723" description="Receptor ligand binding region domain-containing protein" evidence="6">
    <location>
        <begin position="23"/>
        <end position="1139"/>
    </location>
</feature>
<keyword evidence="4 5" id="KW-0472">Membrane</keyword>
<dbReference type="Proteomes" id="UP001162131">
    <property type="component" value="Unassembled WGS sequence"/>
</dbReference>
<dbReference type="Gene3D" id="3.40.50.2300">
    <property type="match status" value="3"/>
</dbReference>
<evidence type="ECO:0000256" key="3">
    <source>
        <dbReference type="ARBA" id="ARBA00022989"/>
    </source>
</evidence>
<keyword evidence="9" id="KW-1185">Reference proteome</keyword>
<evidence type="ECO:0000313" key="8">
    <source>
        <dbReference type="EMBL" id="CAG9319095.1"/>
    </source>
</evidence>
<dbReference type="InterPro" id="IPR001828">
    <property type="entry name" value="ANF_lig-bd_rcpt"/>
</dbReference>
<feature type="domain" description="Receptor ligand binding region" evidence="7">
    <location>
        <begin position="358"/>
        <end position="693"/>
    </location>
</feature>
<dbReference type="AlphaFoldDB" id="A0AAU9J039"/>
<evidence type="ECO:0000256" key="1">
    <source>
        <dbReference type="ARBA" id="ARBA00004370"/>
    </source>
</evidence>
<dbReference type="PANTHER" id="PTHR30483:SF6">
    <property type="entry name" value="PERIPLASMIC BINDING PROTEIN OF ABC TRANSPORTER FOR NATURAL AMINO ACIDS"/>
    <property type="match status" value="1"/>
</dbReference>
<dbReference type="GO" id="GO:0016020">
    <property type="term" value="C:membrane"/>
    <property type="evidence" value="ECO:0007669"/>
    <property type="project" value="UniProtKB-SubCell"/>
</dbReference>
<feature type="transmembrane region" description="Helical" evidence="5">
    <location>
        <begin position="982"/>
        <end position="1003"/>
    </location>
</feature>
<keyword evidence="3 5" id="KW-1133">Transmembrane helix</keyword>
<comment type="subcellular location">
    <subcellularLocation>
        <location evidence="1">Membrane</location>
    </subcellularLocation>
</comment>
<accession>A0AAU9J039</accession>
<dbReference type="InterPro" id="IPR028082">
    <property type="entry name" value="Peripla_BP_I"/>
</dbReference>
<dbReference type="PANTHER" id="PTHR30483">
    <property type="entry name" value="LEUCINE-SPECIFIC-BINDING PROTEIN"/>
    <property type="match status" value="1"/>
</dbReference>
<feature type="transmembrane region" description="Helical" evidence="5">
    <location>
        <begin position="1039"/>
        <end position="1060"/>
    </location>
</feature>
<sequence length="1139" mass="129898">MRLQSFWIRVVIFAWIASQSISTEVIIIQRDRISKSTSWDETILINFLQNSSVQIDWHICPFMLAYECIEFYPNSYILLDLSQEITSQLSISQICKEFKKVHLIVQEDFKYYDDWTYSVISSKNQRLNAFFRVLEHYSWDKGAIFTNGLNKDIFLDFSTEFEILTIKSKTDIEDLVMRVVPALGSTLYYIFTEPYQSISIQNYITEANLLSSGNGIILNQQSGYNCTTEGALIITDMGSENAVSEELYLKSSILNMLSELGKSENSIEAINTLRSNWPSHYSQTNFFLINIQNSKRVVIGSIENGQFALNSSAIFPGNFKSIPKSDKKVLRLSIEAGTTNPNSSPSTVGAIASRGSYLAVDYINSDISGILSNFQLEMLTYDCGVTVYNAAFAENCFKKDFDELGLAHVVSYASAMALGVLKLFSSLNWTIPMIGINSDSSFNSTALFPWYQRVWPSASFTYPLIAVLFRSLGWQKAAILYQNDTWGRSGYYYFKVGTSSHDINLVNPEDSRAIPAGLDRPGIKNYTKIIQGVIDSQARLVIFIIQIPLVLYVLEVFYDLGLRKGDIFIFTAVPDTLANILTNDDFLYKRLEIGVPMMTFLGEQWVGNFGQSLYSQMRQKYSNTAPSSYACHYFDIIYLIGHALDFMINRGQDYTNPYKLEKVIRITQFVGCSGSVELEKDNNDRFFSTLDVIANKIDVNGSVVKYLVGEVKPVSTKILHIINPLIYPDGTAIKPADLRNQDSECPFPDKEIKSFTNGKILVFCICFTVALISMVITFIIWKRWWNIPVEELIEKKEISFEDAIVGATIGIEFFQFASMGPNISELSLTLGNFSNILILELTNIIKLKNGVFWIIVDAVYGLILAWISMCIVTIFRLDEKYSKFWIFWAINWLSDFLMPILGNLCFIPFISICLDIFVCDHSIGENFTDSFLSYDCYYFCWKDEHLVYAILSIFALLCYAPLAVFCRPLWQELQPMLHVKAAPHFLMIKTIIQIILIVMNKTVKRTQDITHGILFILVMIIYIVFLFKFKPYNYSRFNLWQNLSLIGVVWLALLSIVVLGTKGNSLILTVFLFLGWLAIIFYGLYIQRKKYPSLLFRKKAHDTSSLFRFAFTFGKQSHKALAKIAPSSGSSERKLRVKY</sequence>
<evidence type="ECO:0000256" key="6">
    <source>
        <dbReference type="SAM" id="SignalP"/>
    </source>
</evidence>
<feature type="transmembrane region" description="Helical" evidence="5">
    <location>
        <begin position="851"/>
        <end position="875"/>
    </location>
</feature>
<evidence type="ECO:0000256" key="2">
    <source>
        <dbReference type="ARBA" id="ARBA00022692"/>
    </source>
</evidence>
<feature type="transmembrane region" description="Helical" evidence="5">
    <location>
        <begin position="540"/>
        <end position="558"/>
    </location>
</feature>
<feature type="transmembrane region" description="Helical" evidence="5">
    <location>
        <begin position="760"/>
        <end position="781"/>
    </location>
</feature>
<feature type="transmembrane region" description="Helical" evidence="5">
    <location>
        <begin position="1009"/>
        <end position="1027"/>
    </location>
</feature>
<name>A0AAU9J039_9CILI</name>
<feature type="transmembrane region" description="Helical" evidence="5">
    <location>
        <begin position="1066"/>
        <end position="1085"/>
    </location>
</feature>
<protein>
    <recommendedName>
        <fullName evidence="7">Receptor ligand binding region domain-containing protein</fullName>
    </recommendedName>
</protein>
<dbReference type="EMBL" id="CAJZBQ010000021">
    <property type="protein sequence ID" value="CAG9319095.1"/>
    <property type="molecule type" value="Genomic_DNA"/>
</dbReference>
<gene>
    <name evidence="8" type="ORF">BSTOLATCC_MIC22445</name>
</gene>
<dbReference type="SUPFAM" id="SSF53822">
    <property type="entry name" value="Periplasmic binding protein-like I"/>
    <property type="match status" value="1"/>
</dbReference>
<evidence type="ECO:0000256" key="4">
    <source>
        <dbReference type="ARBA" id="ARBA00023136"/>
    </source>
</evidence>
<comment type="caution">
    <text evidence="8">The sequence shown here is derived from an EMBL/GenBank/DDBJ whole genome shotgun (WGS) entry which is preliminary data.</text>
</comment>
<keyword evidence="2 5" id="KW-0812">Transmembrane</keyword>
<feature type="transmembrane region" description="Helical" evidence="5">
    <location>
        <begin position="947"/>
        <end position="970"/>
    </location>
</feature>
<keyword evidence="6" id="KW-0732">Signal</keyword>
<evidence type="ECO:0000259" key="7">
    <source>
        <dbReference type="Pfam" id="PF01094"/>
    </source>
</evidence>
<dbReference type="Pfam" id="PF01094">
    <property type="entry name" value="ANF_receptor"/>
    <property type="match status" value="1"/>
</dbReference>
<reference evidence="8" key="1">
    <citation type="submission" date="2021-09" db="EMBL/GenBank/DDBJ databases">
        <authorList>
            <consortium name="AG Swart"/>
            <person name="Singh M."/>
            <person name="Singh A."/>
            <person name="Seah K."/>
            <person name="Emmerich C."/>
        </authorList>
    </citation>
    <scope>NUCLEOTIDE SEQUENCE</scope>
    <source>
        <strain evidence="8">ATCC30299</strain>
    </source>
</reference>
<feature type="transmembrane region" description="Helical" evidence="5">
    <location>
        <begin position="896"/>
        <end position="918"/>
    </location>
</feature>
<dbReference type="InterPro" id="IPR051010">
    <property type="entry name" value="BCAA_transport"/>
</dbReference>
<evidence type="ECO:0000313" key="9">
    <source>
        <dbReference type="Proteomes" id="UP001162131"/>
    </source>
</evidence>
<evidence type="ECO:0000256" key="5">
    <source>
        <dbReference type="SAM" id="Phobius"/>
    </source>
</evidence>
<organism evidence="8 9">
    <name type="scientific">Blepharisma stoltei</name>
    <dbReference type="NCBI Taxonomy" id="1481888"/>
    <lineage>
        <taxon>Eukaryota</taxon>
        <taxon>Sar</taxon>
        <taxon>Alveolata</taxon>
        <taxon>Ciliophora</taxon>
        <taxon>Postciliodesmatophora</taxon>
        <taxon>Heterotrichea</taxon>
        <taxon>Heterotrichida</taxon>
        <taxon>Blepharismidae</taxon>
        <taxon>Blepharisma</taxon>
    </lineage>
</organism>
<proteinExistence type="predicted"/>